<dbReference type="EMBL" id="JAYDCJ010000003">
    <property type="protein sequence ID" value="MEA1081716.1"/>
    <property type="molecule type" value="Genomic_DNA"/>
</dbReference>
<sequence>MTEKTPIAPWYRQPWFWFLTIFPLAAIAWCTVMIIVASNLDDTMVTDDYSKEGRGINMNIARDQKAADLGLVAEMRFVDRAIALEVSTDDGPSNYPYLVLNLFHPTLADRDRTIQFQRTGDGTYSGKLLEDLDGRWYYDLRGPDNDWRLKGEAWLPAENGLTVSSEGAAQG</sequence>
<dbReference type="Pfam" id="PF05751">
    <property type="entry name" value="FixH"/>
    <property type="match status" value="1"/>
</dbReference>
<evidence type="ECO:0000256" key="1">
    <source>
        <dbReference type="SAM" id="Phobius"/>
    </source>
</evidence>
<keyword evidence="1" id="KW-1133">Transmembrane helix</keyword>
<keyword evidence="1" id="KW-0812">Transmembrane</keyword>
<organism evidence="2 3">
    <name type="scientific">Marinobacter qingdaonensis</name>
    <dbReference type="NCBI Taxonomy" id="3108486"/>
    <lineage>
        <taxon>Bacteria</taxon>
        <taxon>Pseudomonadati</taxon>
        <taxon>Pseudomonadota</taxon>
        <taxon>Gammaproteobacteria</taxon>
        <taxon>Pseudomonadales</taxon>
        <taxon>Marinobacteraceae</taxon>
        <taxon>Marinobacter</taxon>
    </lineage>
</organism>
<dbReference type="InterPro" id="IPR008620">
    <property type="entry name" value="FixH"/>
</dbReference>
<keyword evidence="1" id="KW-0472">Membrane</keyword>
<dbReference type="RefSeq" id="WP_322856164.1">
    <property type="nucleotide sequence ID" value="NZ_JAYDCJ010000003.1"/>
</dbReference>
<evidence type="ECO:0000313" key="2">
    <source>
        <dbReference type="EMBL" id="MEA1081716.1"/>
    </source>
</evidence>
<accession>A0ABU5P0W9</accession>
<reference evidence="2 3" key="1">
    <citation type="submission" date="2023-12" db="EMBL/GenBank/DDBJ databases">
        <title>Marinobacter qingdaonensis sp. nov., isolated from the intertidal sediment of Qingdao, PR China.</title>
        <authorList>
            <person name="Li Y."/>
        </authorList>
    </citation>
    <scope>NUCLEOTIDE SEQUENCE [LARGE SCALE GENOMIC DNA]</scope>
    <source>
        <strain evidence="2 3">ASW11-75</strain>
    </source>
</reference>
<evidence type="ECO:0000313" key="3">
    <source>
        <dbReference type="Proteomes" id="UP001305746"/>
    </source>
</evidence>
<keyword evidence="3" id="KW-1185">Reference proteome</keyword>
<name>A0ABU5P0W9_9GAMM</name>
<protein>
    <submittedName>
        <fullName evidence="2">FixH family protein</fullName>
    </submittedName>
</protein>
<proteinExistence type="predicted"/>
<gene>
    <name evidence="2" type="ORF">U5822_13650</name>
</gene>
<feature type="transmembrane region" description="Helical" evidence="1">
    <location>
        <begin position="15"/>
        <end position="37"/>
    </location>
</feature>
<dbReference type="Proteomes" id="UP001305746">
    <property type="component" value="Unassembled WGS sequence"/>
</dbReference>
<comment type="caution">
    <text evidence="2">The sequence shown here is derived from an EMBL/GenBank/DDBJ whole genome shotgun (WGS) entry which is preliminary data.</text>
</comment>